<dbReference type="EMBL" id="JACHYB010000002">
    <property type="protein sequence ID" value="MBB3188213.1"/>
    <property type="molecule type" value="Genomic_DNA"/>
</dbReference>
<dbReference type="InterPro" id="IPR030802">
    <property type="entry name" value="Permease_MalE"/>
</dbReference>
<keyword evidence="3" id="KW-1185">Reference proteome</keyword>
<evidence type="ECO:0000256" key="1">
    <source>
        <dbReference type="SAM" id="Phobius"/>
    </source>
</evidence>
<dbReference type="PANTHER" id="PTHR30188">
    <property type="entry name" value="ABC TRANSPORTER PERMEASE PROTEIN-RELATED"/>
    <property type="match status" value="1"/>
</dbReference>
<dbReference type="GO" id="GO:0005548">
    <property type="term" value="F:phospholipid transporter activity"/>
    <property type="evidence" value="ECO:0007669"/>
    <property type="project" value="TreeGrafter"/>
</dbReference>
<accession>A0A7W5DT09</accession>
<dbReference type="RefSeq" id="WP_183413987.1">
    <property type="nucleotide sequence ID" value="NZ_JACHYB010000002.1"/>
</dbReference>
<keyword evidence="1" id="KW-0472">Membrane</keyword>
<protein>
    <submittedName>
        <fullName evidence="2">Phospholipid/cholesterol/gamma-HCH transport system permease protein</fullName>
    </submittedName>
</protein>
<evidence type="ECO:0000313" key="2">
    <source>
        <dbReference type="EMBL" id="MBB3188213.1"/>
    </source>
</evidence>
<sequence length="246" mass="27046">MKVFIAVGRYFLFLKRVFSVPDQWRMFYKQLLLEFEKLGYRSIGIVIIISTFIGAIITIQAQHNTTNPLMPRYTTGLLTRDTLILEFSSTVLCLLLAGKIGSNISSEIGSMRISEQIDALDVIGINSANYLVLPKIAALVILMPILVVFSMFLGVVGGDAVGVFSNIITTSNFIYGIQYDFTPFYVTYSLIKSAVFAFIIASVSSYYGYFTKGGALNVGNASTTAVVNSSVLILLFDVILTEVMLT</sequence>
<gene>
    <name evidence="2" type="ORF">FHX64_002411</name>
</gene>
<feature type="transmembrane region" description="Helical" evidence="1">
    <location>
        <begin position="136"/>
        <end position="164"/>
    </location>
</feature>
<keyword evidence="1" id="KW-1133">Transmembrane helix</keyword>
<dbReference type="GO" id="GO:0043190">
    <property type="term" value="C:ATP-binding cassette (ABC) transporter complex"/>
    <property type="evidence" value="ECO:0007669"/>
    <property type="project" value="InterPro"/>
</dbReference>
<organism evidence="2 3">
    <name type="scientific">Microbacter margulisiae</name>
    <dbReference type="NCBI Taxonomy" id="1350067"/>
    <lineage>
        <taxon>Bacteria</taxon>
        <taxon>Pseudomonadati</taxon>
        <taxon>Bacteroidota</taxon>
        <taxon>Bacteroidia</taxon>
        <taxon>Bacteroidales</taxon>
        <taxon>Porphyromonadaceae</taxon>
        <taxon>Microbacter</taxon>
    </lineage>
</organism>
<feature type="transmembrane region" description="Helical" evidence="1">
    <location>
        <begin position="185"/>
        <end position="209"/>
    </location>
</feature>
<feature type="transmembrane region" description="Helical" evidence="1">
    <location>
        <begin position="221"/>
        <end position="240"/>
    </location>
</feature>
<dbReference type="AlphaFoldDB" id="A0A7W5DT09"/>
<dbReference type="Pfam" id="PF02405">
    <property type="entry name" value="MlaE"/>
    <property type="match status" value="1"/>
</dbReference>
<reference evidence="2 3" key="1">
    <citation type="submission" date="2020-08" db="EMBL/GenBank/DDBJ databases">
        <title>Genomic Encyclopedia of Type Strains, Phase IV (KMG-IV): sequencing the most valuable type-strain genomes for metagenomic binning, comparative biology and taxonomic classification.</title>
        <authorList>
            <person name="Goeker M."/>
        </authorList>
    </citation>
    <scope>NUCLEOTIDE SEQUENCE [LARGE SCALE GENOMIC DNA]</scope>
    <source>
        <strain evidence="2 3">DSM 27471</strain>
    </source>
</reference>
<keyword evidence="1" id="KW-0812">Transmembrane</keyword>
<proteinExistence type="predicted"/>
<comment type="caution">
    <text evidence="2">The sequence shown here is derived from an EMBL/GenBank/DDBJ whole genome shotgun (WGS) entry which is preliminary data.</text>
</comment>
<feature type="transmembrane region" description="Helical" evidence="1">
    <location>
        <begin position="43"/>
        <end position="61"/>
    </location>
</feature>
<evidence type="ECO:0000313" key="3">
    <source>
        <dbReference type="Proteomes" id="UP000544222"/>
    </source>
</evidence>
<name>A0A7W5DT09_9PORP</name>
<dbReference type="PANTHER" id="PTHR30188:SF4">
    <property type="entry name" value="PROTEIN TRIGALACTOSYLDIACYLGLYCEROL 1, CHLOROPLASTIC"/>
    <property type="match status" value="1"/>
</dbReference>
<dbReference type="Proteomes" id="UP000544222">
    <property type="component" value="Unassembled WGS sequence"/>
</dbReference>